<keyword evidence="1" id="KW-1133">Transmembrane helix</keyword>
<dbReference type="RefSeq" id="YP_010649396.1">
    <property type="nucleotide sequence ID" value="NC_070767.1"/>
</dbReference>
<dbReference type="Proteomes" id="UP000276426">
    <property type="component" value="Segment"/>
</dbReference>
<keyword evidence="1" id="KW-0812">Transmembrane</keyword>
<reference evidence="2 3" key="1">
    <citation type="submission" date="2018-09" db="EMBL/GenBank/DDBJ databases">
        <authorList>
            <person name="Fryberger R.B."/>
            <person name="Stoner T.H."/>
            <person name="Garlena R.A."/>
            <person name="Russell D.A."/>
            <person name="Pope W.H."/>
            <person name="Jacobs-Sera D."/>
            <person name="Hatfull G.F."/>
        </authorList>
    </citation>
    <scope>NUCLEOTIDE SEQUENCE [LARGE SCALE GENOMIC DNA]</scope>
</reference>
<evidence type="ECO:0000313" key="2">
    <source>
        <dbReference type="EMBL" id="AYN56965.1"/>
    </source>
</evidence>
<proteinExistence type="predicted"/>
<dbReference type="KEGG" id="vg:77924958"/>
<dbReference type="EMBL" id="MH834597">
    <property type="protein sequence ID" value="AYN56965.1"/>
    <property type="molecule type" value="Genomic_DNA"/>
</dbReference>
<evidence type="ECO:0000256" key="1">
    <source>
        <dbReference type="SAM" id="Phobius"/>
    </source>
</evidence>
<accession>A0A3G2KDI9</accession>
<feature type="transmembrane region" description="Helical" evidence="1">
    <location>
        <begin position="439"/>
        <end position="456"/>
    </location>
</feature>
<keyword evidence="1" id="KW-0472">Membrane</keyword>
<protein>
    <submittedName>
        <fullName evidence="2">Tape measure protein</fullName>
    </submittedName>
</protein>
<feature type="transmembrane region" description="Helical" evidence="1">
    <location>
        <begin position="336"/>
        <end position="360"/>
    </location>
</feature>
<sequence length="616" mass="62528">MAKSAIMSLRIVADAKNAVQGIDSTRASVGKFLKVAGAAAIAAAGAALVKYGLEAVNMAGDLQQSQGAIDTVFGKSAGTMHKWAKGAAQDVGLAANEYNELGTLIGTQLKNGGTAMDQLGPKTNNLIKLGADLSSMFGGTSADAVGALSSALKGERDPIEKYGVSLNQAKIDAEAAALGFKKAGGALSTEANQAATLSLIMKQTSDAHGNFAKESNTLQGQQQRVAAEFANIKATIGTAFLPAMTAVFSFINTNVIPVIQGLVSNLGEGGGAFSALGPAIAAAMSVLSPMQVIWAALVPLLPQITGMFQTLAAAVIPALTQVFAAVIPVIEAVIGAVAPLIATIATMLIPIITTLATAVIPPVIAGFAAIIAAILPVVTTIIGLLVPVINSLLSVVQTVFKLIGIYIQTAMGVIQGVIKTVTAIIKGDWSGAWEGIKQIFVTIVGSIGSFAATFFGELPGKILAALGDVGGLLLGAGKAILKGFLDGLKAGWGAVTDFVGGIADWIAKNKGPISYDKRLLQPAGKAIMGGLVKSMRAGMPDLKRTVSAVTRTIGGVEASPKVNLDVSGKGSSGGSSGGRVIKVIVNFNGLVTDKVGTAREIRRVLQDADLLTGRAV</sequence>
<organism evidence="2 3">
    <name type="scientific">Arthrobacter phage Atraxa</name>
    <dbReference type="NCBI Taxonomy" id="2419947"/>
    <lineage>
        <taxon>Viruses</taxon>
        <taxon>Duplodnaviria</taxon>
        <taxon>Heunggongvirae</taxon>
        <taxon>Uroviricota</taxon>
        <taxon>Caudoviricetes</taxon>
        <taxon>Atraxavirus</taxon>
        <taxon>Atraxavirus atraxa</taxon>
    </lineage>
</organism>
<feature type="transmembrane region" description="Helical" evidence="1">
    <location>
        <begin position="239"/>
        <end position="263"/>
    </location>
</feature>
<feature type="transmembrane region" description="Helical" evidence="1">
    <location>
        <begin position="275"/>
        <end position="298"/>
    </location>
</feature>
<feature type="transmembrane region" description="Helical" evidence="1">
    <location>
        <begin position="310"/>
        <end position="330"/>
    </location>
</feature>
<feature type="transmembrane region" description="Helical" evidence="1">
    <location>
        <begin position="395"/>
        <end position="418"/>
    </location>
</feature>
<gene>
    <name evidence="2" type="primary">12</name>
    <name evidence="2" type="ORF">PBI_ATRAXA_12</name>
</gene>
<feature type="transmembrane region" description="Helical" evidence="1">
    <location>
        <begin position="367"/>
        <end position="389"/>
    </location>
</feature>
<evidence type="ECO:0000313" key="3">
    <source>
        <dbReference type="Proteomes" id="UP000276426"/>
    </source>
</evidence>
<keyword evidence="3" id="KW-1185">Reference proteome</keyword>
<name>A0A3G2KDI9_9CAUD</name>
<dbReference type="GeneID" id="77924958"/>